<dbReference type="PANTHER" id="PTHR46397:SF3">
    <property type="entry name" value="NR LBD DOMAIN-CONTAINING PROTEIN-RELATED"/>
    <property type="match status" value="1"/>
</dbReference>
<dbReference type="STRING" id="51028.A0A0N4UZ74"/>
<protein>
    <submittedName>
        <fullName evidence="13">Nuclear receptor domain-containing protein</fullName>
    </submittedName>
</protein>
<keyword evidence="4" id="KW-0862">Zinc</keyword>
<evidence type="ECO:0000256" key="3">
    <source>
        <dbReference type="ARBA" id="ARBA00022771"/>
    </source>
</evidence>
<keyword evidence="2" id="KW-0479">Metal-binding</keyword>
<dbReference type="GO" id="GO:0043565">
    <property type="term" value="F:sequence-specific DNA binding"/>
    <property type="evidence" value="ECO:0007669"/>
    <property type="project" value="InterPro"/>
</dbReference>
<dbReference type="PANTHER" id="PTHR46397">
    <property type="entry name" value="NUCLEAR HORMONE RECEPTOR FAMILY-RELATED"/>
    <property type="match status" value="1"/>
</dbReference>
<dbReference type="SMART" id="SM00399">
    <property type="entry name" value="ZnF_C4"/>
    <property type="match status" value="1"/>
</dbReference>
<evidence type="ECO:0000313" key="12">
    <source>
        <dbReference type="Proteomes" id="UP000274131"/>
    </source>
</evidence>
<evidence type="ECO:0000313" key="11">
    <source>
        <dbReference type="EMBL" id="VDD87477.1"/>
    </source>
</evidence>
<keyword evidence="7" id="KW-0804">Transcription</keyword>
<keyword evidence="6" id="KW-0238">DNA-binding</keyword>
<keyword evidence="8" id="KW-0675">Receptor</keyword>
<gene>
    <name evidence="11" type="ORF">EVEC_LOCUS2620</name>
</gene>
<evidence type="ECO:0000256" key="6">
    <source>
        <dbReference type="ARBA" id="ARBA00023125"/>
    </source>
</evidence>
<reference evidence="11 12" key="2">
    <citation type="submission" date="2018-10" db="EMBL/GenBank/DDBJ databases">
        <authorList>
            <consortium name="Pathogen Informatics"/>
        </authorList>
    </citation>
    <scope>NUCLEOTIDE SEQUENCE [LARGE SCALE GENOMIC DNA]</scope>
</reference>
<dbReference type="InterPro" id="IPR013088">
    <property type="entry name" value="Znf_NHR/GATA"/>
</dbReference>
<dbReference type="WBParaSite" id="EVEC_0000291201-mRNA-1">
    <property type="protein sequence ID" value="EVEC_0000291201-mRNA-1"/>
    <property type="gene ID" value="EVEC_0000291201"/>
</dbReference>
<keyword evidence="12" id="KW-1185">Reference proteome</keyword>
<dbReference type="InterPro" id="IPR001628">
    <property type="entry name" value="Znf_hrmn_rcpt"/>
</dbReference>
<sequence length="39" mass="4523">MHFGIEACRACAAFFRRTVSCKRGYICQEKNDCEISFCK</sequence>
<evidence type="ECO:0000256" key="9">
    <source>
        <dbReference type="ARBA" id="ARBA00023242"/>
    </source>
</evidence>
<name>A0A0N4UZ74_ENTVE</name>
<keyword evidence="3" id="KW-0863">Zinc-finger</keyword>
<keyword evidence="5" id="KW-0805">Transcription regulation</keyword>
<evidence type="ECO:0000313" key="13">
    <source>
        <dbReference type="WBParaSite" id="EVEC_0000291201-mRNA-1"/>
    </source>
</evidence>
<dbReference type="AlphaFoldDB" id="A0A0N4UZ74"/>
<dbReference type="Pfam" id="PF00105">
    <property type="entry name" value="zf-C4"/>
    <property type="match status" value="1"/>
</dbReference>
<dbReference type="SUPFAM" id="SSF57716">
    <property type="entry name" value="Glucocorticoid receptor-like (DNA-binding domain)"/>
    <property type="match status" value="1"/>
</dbReference>
<comment type="similarity">
    <text evidence="1">Belongs to the nuclear hormone receptor family.</text>
</comment>
<dbReference type="Gene3D" id="3.30.50.10">
    <property type="entry name" value="Erythroid Transcription Factor GATA-1, subunit A"/>
    <property type="match status" value="1"/>
</dbReference>
<dbReference type="EMBL" id="UXUI01007417">
    <property type="protein sequence ID" value="VDD87477.1"/>
    <property type="molecule type" value="Genomic_DNA"/>
</dbReference>
<feature type="domain" description="Nuclear receptor" evidence="10">
    <location>
        <begin position="1"/>
        <end position="39"/>
    </location>
</feature>
<keyword evidence="9" id="KW-0539">Nucleus</keyword>
<evidence type="ECO:0000256" key="2">
    <source>
        <dbReference type="ARBA" id="ARBA00022723"/>
    </source>
</evidence>
<evidence type="ECO:0000256" key="7">
    <source>
        <dbReference type="ARBA" id="ARBA00023163"/>
    </source>
</evidence>
<dbReference type="GO" id="GO:0003700">
    <property type="term" value="F:DNA-binding transcription factor activity"/>
    <property type="evidence" value="ECO:0007669"/>
    <property type="project" value="InterPro"/>
</dbReference>
<evidence type="ECO:0000259" key="10">
    <source>
        <dbReference type="PROSITE" id="PS51030"/>
    </source>
</evidence>
<evidence type="ECO:0000256" key="8">
    <source>
        <dbReference type="ARBA" id="ARBA00023170"/>
    </source>
</evidence>
<dbReference type="PROSITE" id="PS51030">
    <property type="entry name" value="NUCLEAR_REC_DBD_2"/>
    <property type="match status" value="1"/>
</dbReference>
<accession>A0A0N4UZ74</accession>
<reference evidence="13" key="1">
    <citation type="submission" date="2017-02" db="UniProtKB">
        <authorList>
            <consortium name="WormBaseParasite"/>
        </authorList>
    </citation>
    <scope>IDENTIFICATION</scope>
</reference>
<dbReference type="GO" id="GO:0008270">
    <property type="term" value="F:zinc ion binding"/>
    <property type="evidence" value="ECO:0007669"/>
    <property type="project" value="UniProtKB-KW"/>
</dbReference>
<evidence type="ECO:0000256" key="1">
    <source>
        <dbReference type="ARBA" id="ARBA00005993"/>
    </source>
</evidence>
<evidence type="ECO:0000256" key="5">
    <source>
        <dbReference type="ARBA" id="ARBA00023015"/>
    </source>
</evidence>
<organism evidence="13">
    <name type="scientific">Enterobius vermicularis</name>
    <name type="common">Human pinworm</name>
    <dbReference type="NCBI Taxonomy" id="51028"/>
    <lineage>
        <taxon>Eukaryota</taxon>
        <taxon>Metazoa</taxon>
        <taxon>Ecdysozoa</taxon>
        <taxon>Nematoda</taxon>
        <taxon>Chromadorea</taxon>
        <taxon>Rhabditida</taxon>
        <taxon>Spirurina</taxon>
        <taxon>Oxyuridomorpha</taxon>
        <taxon>Oxyuroidea</taxon>
        <taxon>Oxyuridae</taxon>
        <taxon>Enterobius</taxon>
    </lineage>
</organism>
<dbReference type="Proteomes" id="UP000274131">
    <property type="component" value="Unassembled WGS sequence"/>
</dbReference>
<proteinExistence type="inferred from homology"/>
<evidence type="ECO:0000256" key="4">
    <source>
        <dbReference type="ARBA" id="ARBA00022833"/>
    </source>
</evidence>